<organism evidence="2 4">
    <name type="scientific">Geobacillus thermoleovorans</name>
    <name type="common">Bacillus thermoleovorans</name>
    <dbReference type="NCBI Taxonomy" id="33941"/>
    <lineage>
        <taxon>Bacteria</taxon>
        <taxon>Bacillati</taxon>
        <taxon>Bacillota</taxon>
        <taxon>Bacilli</taxon>
        <taxon>Bacillales</taxon>
        <taxon>Anoxybacillaceae</taxon>
        <taxon>Geobacillus</taxon>
        <taxon>Geobacillus thermoleovorans group</taxon>
    </lineage>
</organism>
<name>A0A2Z3NCE5_GEOTH</name>
<dbReference type="CDD" id="cd00093">
    <property type="entry name" value="HTH_XRE"/>
    <property type="match status" value="1"/>
</dbReference>
<evidence type="ECO:0000313" key="4">
    <source>
        <dbReference type="Proteomes" id="UP000246996"/>
    </source>
</evidence>
<dbReference type="InterPro" id="IPR010982">
    <property type="entry name" value="Lambda_DNA-bd_dom_sf"/>
</dbReference>
<geneLocation type="plasmid" evidence="2 4">
    <name>unnamed_3</name>
</geneLocation>
<reference evidence="2" key="1">
    <citation type="journal article" date="2018" name="Genome Announc.">
        <title>Genome Sequence of Geobacillus thermoleovorans SGAir0734, Isolated from Singapore Air.</title>
        <authorList>
            <person name="Gaultier N.E."/>
            <person name="Junqueira A.C."/>
            <person name="Uchida A."/>
            <person name="Purbojati R.W."/>
            <person name="Houghton J.N."/>
            <person name="Chenard C."/>
            <person name="Wong A."/>
            <person name="Kolundzija S."/>
            <person name="Clare M.E."/>
            <person name="Kushwaha K.K."/>
            <person name="Panicker D."/>
            <person name="Putra A."/>
            <person name="Kee C."/>
            <person name="Premkrishnan B.N."/>
            <person name="Heinle C.E."/>
            <person name="Lim S.B."/>
            <person name="Vettath V.K."/>
            <person name="Drautz-Moses D.I."/>
            <person name="Schuster S.C."/>
        </authorList>
    </citation>
    <scope>NUCLEOTIDE SEQUENCE</scope>
    <source>
        <strain evidence="2">SGAir0734</strain>
        <plasmid evidence="2">unnamed_3</plasmid>
    </source>
</reference>
<dbReference type="Proteomes" id="UP000246996">
    <property type="component" value="Plasmid unnamed_3"/>
</dbReference>
<dbReference type="SMART" id="SM00530">
    <property type="entry name" value="HTH_XRE"/>
    <property type="match status" value="1"/>
</dbReference>
<dbReference type="Pfam" id="PF01381">
    <property type="entry name" value="HTH_3"/>
    <property type="match status" value="1"/>
</dbReference>
<sequence>MKIHLSFHNGVITLVNWFNLGKRNRSKFARFLDKHGITQQDVANKAGVSKSTISRLCQSDKFSPTIKTASKIIKALRQLTKKDVDYDDFWTM</sequence>
<keyword evidence="2" id="KW-0614">Plasmid</keyword>
<accession>A0A2Z3NCE5</accession>
<proteinExistence type="predicted"/>
<dbReference type="Gene3D" id="1.10.260.40">
    <property type="entry name" value="lambda repressor-like DNA-binding domains"/>
    <property type="match status" value="1"/>
</dbReference>
<evidence type="ECO:0000313" key="2">
    <source>
        <dbReference type="EMBL" id="AWO76569.1"/>
    </source>
</evidence>
<dbReference type="EMBL" id="CP027305">
    <property type="protein sequence ID" value="AWO76569.1"/>
    <property type="molecule type" value="Genomic_DNA"/>
</dbReference>
<dbReference type="PROSITE" id="PS50943">
    <property type="entry name" value="HTH_CROC1"/>
    <property type="match status" value="1"/>
</dbReference>
<dbReference type="SUPFAM" id="SSF47413">
    <property type="entry name" value="lambda repressor-like DNA-binding domains"/>
    <property type="match status" value="1"/>
</dbReference>
<protein>
    <submittedName>
        <fullName evidence="2">XRE family transcriptional regulator</fullName>
    </submittedName>
</protein>
<dbReference type="InterPro" id="IPR001387">
    <property type="entry name" value="Cro/C1-type_HTH"/>
</dbReference>
<evidence type="ECO:0000259" key="1">
    <source>
        <dbReference type="PROSITE" id="PS50943"/>
    </source>
</evidence>
<feature type="domain" description="HTH cro/C1-type" evidence="1">
    <location>
        <begin position="34"/>
        <end position="89"/>
    </location>
</feature>
<dbReference type="GO" id="GO:0003677">
    <property type="term" value="F:DNA binding"/>
    <property type="evidence" value="ECO:0007669"/>
    <property type="project" value="InterPro"/>
</dbReference>
<dbReference type="AlphaFoldDB" id="A0A2Z3NCE5"/>
<evidence type="ECO:0000313" key="3">
    <source>
        <dbReference type="EMBL" id="AWO76612.1"/>
    </source>
</evidence>
<reference evidence="4" key="2">
    <citation type="submission" date="2018-02" db="EMBL/GenBank/DDBJ databases">
        <title>The complete genome of bacterial strain SGAirxxxx.</title>
        <authorList>
            <person name="Schuster S.C."/>
        </authorList>
    </citation>
    <scope>NUCLEOTIDE SEQUENCE [LARGE SCALE GENOMIC DNA]</scope>
    <source>
        <strain evidence="4">SGAir0734</strain>
        <plasmid evidence="4">Plasmid unnamed_3</plasmid>
    </source>
</reference>
<dbReference type="EMBL" id="CP027305">
    <property type="protein sequence ID" value="AWO76612.1"/>
    <property type="molecule type" value="Genomic_DNA"/>
</dbReference>
<gene>
    <name evidence="2" type="ORF">C1N76_18940</name>
    <name evidence="3" type="ORF">C1N76_19175</name>
</gene>